<protein>
    <submittedName>
        <fullName evidence="1">Uncharacterized protein</fullName>
    </submittedName>
</protein>
<evidence type="ECO:0000313" key="2">
    <source>
        <dbReference type="Proteomes" id="UP000316196"/>
    </source>
</evidence>
<comment type="caution">
    <text evidence="1">The sequence shown here is derived from an EMBL/GenBank/DDBJ whole genome shotgun (WGS) entry which is preliminary data.</text>
</comment>
<keyword evidence="2" id="KW-1185">Reference proteome</keyword>
<organism evidence="1 2">
    <name type="scientific">Propioniferax innocua</name>
    <dbReference type="NCBI Taxonomy" id="1753"/>
    <lineage>
        <taxon>Bacteria</taxon>
        <taxon>Bacillati</taxon>
        <taxon>Actinomycetota</taxon>
        <taxon>Actinomycetes</taxon>
        <taxon>Propionibacteriales</taxon>
        <taxon>Propionibacteriaceae</taxon>
        <taxon>Propioniferax</taxon>
    </lineage>
</organism>
<dbReference type="Pfam" id="PF21900">
    <property type="entry name" value="DUF6920"/>
    <property type="match status" value="1"/>
</dbReference>
<accession>A0A542ZCY8</accession>
<name>A0A542ZCY8_9ACTN</name>
<evidence type="ECO:0000313" key="1">
    <source>
        <dbReference type="EMBL" id="TQL58161.1"/>
    </source>
</evidence>
<proteinExistence type="predicted"/>
<dbReference type="Proteomes" id="UP000316196">
    <property type="component" value="Unassembled WGS sequence"/>
</dbReference>
<dbReference type="RefSeq" id="WP_142093981.1">
    <property type="nucleotide sequence ID" value="NZ_BAAAMD010000002.1"/>
</dbReference>
<dbReference type="EMBL" id="VFOR01000002">
    <property type="protein sequence ID" value="TQL58161.1"/>
    <property type="molecule type" value="Genomic_DNA"/>
</dbReference>
<dbReference type="OrthoDB" id="3671061at2"/>
<dbReference type="AlphaFoldDB" id="A0A542ZCY8"/>
<gene>
    <name evidence="1" type="ORF">FB460_2014</name>
</gene>
<dbReference type="InterPro" id="IPR054213">
    <property type="entry name" value="DUF6920"/>
</dbReference>
<sequence length="247" mass="27634">MIAGVPVLLRPDWEKLVPSDDPEQVMPTPDGLPKAARRWISASVDPNTPHWQSVQMVTRGELRYGDWHEFLAREIVNVDKGFIWAGLSTKGVPLRIVDQYTEGVGNLRLRLAGVVPIRWQDPDQLSESAAGRFALESLLLPTGWDRWTFTEGSTENEFTVTIPVGDRSFDITVTTDEDGHLLTASMLRFGWPEEKGPGVEAPFGVRAESWSRWNGILIPEKYTASWWFGSAGERELLRASVSLATFA</sequence>
<reference evidence="1 2" key="1">
    <citation type="submission" date="2019-06" db="EMBL/GenBank/DDBJ databases">
        <title>Sequencing the genomes of 1000 actinobacteria strains.</title>
        <authorList>
            <person name="Klenk H.-P."/>
        </authorList>
    </citation>
    <scope>NUCLEOTIDE SEQUENCE [LARGE SCALE GENOMIC DNA]</scope>
    <source>
        <strain evidence="1 2">DSM 8251</strain>
    </source>
</reference>